<reference evidence="9 10" key="1">
    <citation type="submission" date="2023-07" db="EMBL/GenBank/DDBJ databases">
        <title>Genomic Encyclopedia of Type Strains, Phase IV (KMG-IV): sequencing the most valuable type-strain genomes for metagenomic binning, comparative biology and taxonomic classification.</title>
        <authorList>
            <person name="Goeker M."/>
        </authorList>
    </citation>
    <scope>NUCLEOTIDE SEQUENCE [LARGE SCALE GENOMIC DNA]</scope>
    <source>
        <strain evidence="9 10">DSM 45903</strain>
    </source>
</reference>
<dbReference type="Pfam" id="PF13020">
    <property type="entry name" value="NOV_C"/>
    <property type="match status" value="1"/>
</dbReference>
<dbReference type="Pfam" id="PF00271">
    <property type="entry name" value="Helicase_C"/>
    <property type="match status" value="1"/>
</dbReference>
<keyword evidence="3 9" id="KW-0347">Helicase</keyword>
<dbReference type="InterPro" id="IPR049730">
    <property type="entry name" value="SNF2/RAD54-like_C"/>
</dbReference>
<evidence type="ECO:0000259" key="8">
    <source>
        <dbReference type="PROSITE" id="PS51194"/>
    </source>
</evidence>
<dbReference type="GO" id="GO:0004386">
    <property type="term" value="F:helicase activity"/>
    <property type="evidence" value="ECO:0007669"/>
    <property type="project" value="UniProtKB-KW"/>
</dbReference>
<proteinExistence type="predicted"/>
<gene>
    <name evidence="9" type="ORF">JOE21_002170</name>
</gene>
<keyword evidence="5" id="KW-0175">Coiled coil</keyword>
<dbReference type="SUPFAM" id="SSF52540">
    <property type="entry name" value="P-loop containing nucleoside triphosphate hydrolases"/>
    <property type="match status" value="2"/>
</dbReference>
<organism evidence="9 10">
    <name type="scientific">Desmospora profundinema</name>
    <dbReference type="NCBI Taxonomy" id="1571184"/>
    <lineage>
        <taxon>Bacteria</taxon>
        <taxon>Bacillati</taxon>
        <taxon>Bacillota</taxon>
        <taxon>Bacilli</taxon>
        <taxon>Bacillales</taxon>
        <taxon>Thermoactinomycetaceae</taxon>
        <taxon>Desmospora</taxon>
    </lineage>
</organism>
<dbReference type="RefSeq" id="WP_309865699.1">
    <property type="nucleotide sequence ID" value="NZ_JAVDQG010000004.1"/>
</dbReference>
<dbReference type="PANTHER" id="PTHR45766">
    <property type="entry name" value="DNA ANNEALING HELICASE AND ENDONUCLEASE ZRANB3 FAMILY MEMBER"/>
    <property type="match status" value="1"/>
</dbReference>
<dbReference type="InterPro" id="IPR057342">
    <property type="entry name" value="DEXDc_RapA"/>
</dbReference>
<protein>
    <submittedName>
        <fullName evidence="9">Superfamily II DNA or RNA helicase</fullName>
    </submittedName>
</protein>
<dbReference type="InterPro" id="IPR038718">
    <property type="entry name" value="SNF2-like_sf"/>
</dbReference>
<dbReference type="EMBL" id="JAVDQG010000004">
    <property type="protein sequence ID" value="MDR6226164.1"/>
    <property type="molecule type" value="Genomic_DNA"/>
</dbReference>
<feature type="domain" description="Helicase C-terminal" evidence="8">
    <location>
        <begin position="468"/>
        <end position="655"/>
    </location>
</feature>
<evidence type="ECO:0000259" key="7">
    <source>
        <dbReference type="PROSITE" id="PS51192"/>
    </source>
</evidence>
<sequence>MARLEDLTRGATVKGLTANGTVQIIDTEWYGHDVVNVIFKTSTGKVDGELLYRYREPDLEIVSSGGPWSFTADGESLRLASEAQRIRLAHLFDPHLAVHTSLIDPLPHQITAVYGEMLTRQPLRFLLADDPGAGKTIMAGLLIKELMIRGDLNHCLVVCPGNLTDQWQDELYRRFQLPFEILTNDRLEAARTGNAFTEIPLVIARLDKLSRNPDLLSKLEQTDWDLIICDEAHKMSASFFGGERKETKRYKLGKLLSRITRHFLLMSATPHNGKEEDFQLFLALLDGDRFEGRFRDGVHVSDVSDLMRRMVKEQLVKFDGTPLFPERRAYTVSYKLSDDEAELYHAVTEYVREEFNRADALENDGRKGTVGFALTILQRRLASSPEAIYQSLRRRRERLEKRLREEEILKRGGEVHFRKISRFTEEDWDDLEDAPSSEVEKLEEEVVDQASAARTLQELKAEIVILKDLERLAQKVRHSDTDIKWQKLSGLLQDDARMFDAAGHRRKLVIFTEHRDTLRYLAAKIRTLLGREEAVVTIQGGMGREERRKAQEAFTQDKNVQIMIATDAAGEGINLQRAHLMVNYDLPWNPNRLEQRFGRIHRIGQTEVCHLWNLLADETREGEVYLRLLQKLEAEREALGGSVFDVLGKAIDGVELRELLIEAIRYGDSQDVKARLKQVVEERLDHNRIRKLLDEKALTHNTINPLRIKEEMERAEARRLQPHFISAFFIEAFQKLGGFIRLREAGRYEITRVPPSIRNRDRQIGVGEAVMKRYERICFDKSLIHLPGKPPAAFVCPGHPLLDATIDLIMEKYRDTLKQGAILVNENDSGDEVRALCYLEHSIRDGCTDPSGERRVVSRRMQYIEIDDQGQAHHAGDAPYLDYRPLKKEEKELILPLLEGDWLTRDLEKQAIRHASAHLVPCHLQDIMGPKEKLVRKIRQAVRDRLLKEINYWDQRAADLKAQEEAGKINAKINSAKARERADELQARLQKRMKELDQEIQLSPLPPIVVGGALVIPGGLIRQLKGELRTEPGRFARETERVEQMAMETVMEAEQALGFVPRDVSKDNCGYDIESVVPETGQLRFIEVKGRIEGADTVTVTKNEIIRGLNKPDEFILALVQVPLEESSETDPLKVRERGIPYGYDAKICNARYVRRPFQQPPDFAATSVNYNWKKLWEQGVEPDATAEEKTNRSGIAAGSDQ</sequence>
<evidence type="ECO:0000256" key="3">
    <source>
        <dbReference type="ARBA" id="ARBA00022806"/>
    </source>
</evidence>
<comment type="caution">
    <text evidence="9">The sequence shown here is derived from an EMBL/GenBank/DDBJ whole genome shotgun (WGS) entry which is preliminary data.</text>
</comment>
<evidence type="ECO:0000256" key="2">
    <source>
        <dbReference type="ARBA" id="ARBA00022801"/>
    </source>
</evidence>
<dbReference type="InterPro" id="IPR001650">
    <property type="entry name" value="Helicase_C-like"/>
</dbReference>
<dbReference type="PROSITE" id="PS51194">
    <property type="entry name" value="HELICASE_CTER"/>
    <property type="match status" value="1"/>
</dbReference>
<name>A0ABU1IPW0_9BACL</name>
<evidence type="ECO:0000256" key="1">
    <source>
        <dbReference type="ARBA" id="ARBA00022741"/>
    </source>
</evidence>
<dbReference type="Gene3D" id="3.40.50.300">
    <property type="entry name" value="P-loop containing nucleotide triphosphate hydrolases"/>
    <property type="match status" value="1"/>
</dbReference>
<keyword evidence="1" id="KW-0547">Nucleotide-binding</keyword>
<keyword evidence="10" id="KW-1185">Reference proteome</keyword>
<evidence type="ECO:0000256" key="6">
    <source>
        <dbReference type="SAM" id="MobiDB-lite"/>
    </source>
</evidence>
<dbReference type="InterPro" id="IPR014001">
    <property type="entry name" value="Helicase_ATP-bd"/>
</dbReference>
<evidence type="ECO:0000256" key="4">
    <source>
        <dbReference type="ARBA" id="ARBA00022840"/>
    </source>
</evidence>
<dbReference type="InterPro" id="IPR000330">
    <property type="entry name" value="SNF2_N"/>
</dbReference>
<dbReference type="SMART" id="SM00490">
    <property type="entry name" value="HELICc"/>
    <property type="match status" value="1"/>
</dbReference>
<feature type="region of interest" description="Disordered" evidence="6">
    <location>
        <begin position="1182"/>
        <end position="1202"/>
    </location>
</feature>
<dbReference type="CDD" id="cd18793">
    <property type="entry name" value="SF2_C_SNF"/>
    <property type="match status" value="1"/>
</dbReference>
<evidence type="ECO:0000313" key="9">
    <source>
        <dbReference type="EMBL" id="MDR6226164.1"/>
    </source>
</evidence>
<feature type="coiled-coil region" evidence="5">
    <location>
        <begin position="968"/>
        <end position="1002"/>
    </location>
</feature>
<accession>A0ABU1IPW0</accession>
<evidence type="ECO:0000313" key="10">
    <source>
        <dbReference type="Proteomes" id="UP001185012"/>
    </source>
</evidence>
<feature type="domain" description="Helicase ATP-binding" evidence="7">
    <location>
        <begin position="116"/>
        <end position="288"/>
    </location>
</feature>
<dbReference type="PANTHER" id="PTHR45766:SF6">
    <property type="entry name" value="SWI_SNF-RELATED MATRIX-ASSOCIATED ACTIN-DEPENDENT REGULATOR OF CHROMATIN SUBFAMILY A-LIKE PROTEIN 1"/>
    <property type="match status" value="1"/>
</dbReference>
<evidence type="ECO:0000256" key="5">
    <source>
        <dbReference type="SAM" id="Coils"/>
    </source>
</evidence>
<dbReference type="PROSITE" id="PS51192">
    <property type="entry name" value="HELICASE_ATP_BIND_1"/>
    <property type="match status" value="1"/>
</dbReference>
<dbReference type="InterPro" id="IPR027417">
    <property type="entry name" value="P-loop_NTPase"/>
</dbReference>
<keyword evidence="2" id="KW-0378">Hydrolase</keyword>
<dbReference type="CDD" id="cd18011">
    <property type="entry name" value="DEXDc_RapA"/>
    <property type="match status" value="1"/>
</dbReference>
<dbReference type="Proteomes" id="UP001185012">
    <property type="component" value="Unassembled WGS sequence"/>
</dbReference>
<dbReference type="SMART" id="SM00487">
    <property type="entry name" value="DEXDc"/>
    <property type="match status" value="1"/>
</dbReference>
<keyword evidence="4" id="KW-0067">ATP-binding</keyword>
<dbReference type="Pfam" id="PF00176">
    <property type="entry name" value="SNF2-rel_dom"/>
    <property type="match status" value="1"/>
</dbReference>
<dbReference type="Gene3D" id="3.40.50.10810">
    <property type="entry name" value="Tandem AAA-ATPase domain"/>
    <property type="match status" value="1"/>
</dbReference>
<dbReference type="InterPro" id="IPR024975">
    <property type="entry name" value="NOV_C"/>
</dbReference>